<evidence type="ECO:0000313" key="3">
    <source>
        <dbReference type="Proteomes" id="UP000216101"/>
    </source>
</evidence>
<evidence type="ECO:0000313" key="2">
    <source>
        <dbReference type="EMBL" id="OZY83705.1"/>
    </source>
</evidence>
<name>A0A266Q1G0_9GAMM</name>
<sequence length="64" mass="7123">MFSVLGSAVMLGMLAVYALIICLFIVMVISIKRISVSQQEIVKSNNEIAKQLANIAIEIRNREK</sequence>
<keyword evidence="1" id="KW-0812">Transmembrane</keyword>
<protein>
    <submittedName>
        <fullName evidence="2">Uncharacterized protein</fullName>
    </submittedName>
</protein>
<dbReference type="EMBL" id="NHNI01000004">
    <property type="protein sequence ID" value="OZY83705.1"/>
    <property type="molecule type" value="Genomic_DNA"/>
</dbReference>
<dbReference type="Proteomes" id="UP000216101">
    <property type="component" value="Unassembled WGS sequence"/>
</dbReference>
<keyword evidence="3" id="KW-1185">Reference proteome</keyword>
<reference evidence="3" key="1">
    <citation type="submission" date="2017-05" db="EMBL/GenBank/DDBJ databases">
        <authorList>
            <person name="Barney B.M."/>
        </authorList>
    </citation>
    <scope>NUCLEOTIDE SEQUENCE [LARGE SCALE GENOMIC DNA]</scope>
    <source>
        <strain evidence="3">PSBB022</strain>
    </source>
</reference>
<keyword evidence="1" id="KW-1133">Transmembrane helix</keyword>
<gene>
    <name evidence="2" type="ORF">CBP51_20150</name>
</gene>
<proteinExistence type="predicted"/>
<feature type="transmembrane region" description="Helical" evidence="1">
    <location>
        <begin position="6"/>
        <end position="29"/>
    </location>
</feature>
<keyword evidence="1" id="KW-0472">Membrane</keyword>
<dbReference type="AlphaFoldDB" id="A0A266Q1G0"/>
<accession>A0A266Q1G0</accession>
<comment type="caution">
    <text evidence="2">The sequence shown here is derived from an EMBL/GenBank/DDBJ whole genome shotgun (WGS) entry which is preliminary data.</text>
</comment>
<organism evidence="2 3">
    <name type="scientific">Cellvibrio mixtus</name>
    <dbReference type="NCBI Taxonomy" id="39650"/>
    <lineage>
        <taxon>Bacteria</taxon>
        <taxon>Pseudomonadati</taxon>
        <taxon>Pseudomonadota</taxon>
        <taxon>Gammaproteobacteria</taxon>
        <taxon>Cellvibrionales</taxon>
        <taxon>Cellvibrionaceae</taxon>
        <taxon>Cellvibrio</taxon>
    </lineage>
</organism>
<evidence type="ECO:0000256" key="1">
    <source>
        <dbReference type="SAM" id="Phobius"/>
    </source>
</evidence>